<dbReference type="InterPro" id="IPR000878">
    <property type="entry name" value="4pyrrol_Mease"/>
</dbReference>
<keyword evidence="2" id="KW-0698">rRNA processing</keyword>
<dbReference type="NCBIfam" id="TIGR00096">
    <property type="entry name" value="16S rRNA (cytidine(1402)-2'-O)-methyltransferase"/>
    <property type="match status" value="1"/>
</dbReference>
<dbReference type="Gene3D" id="3.40.1010.10">
    <property type="entry name" value="Cobalt-precorrin-4 Transmethylase, Domain 1"/>
    <property type="match status" value="1"/>
</dbReference>
<protein>
    <recommendedName>
        <fullName evidence="6">Tetrapyrrole methylase domain-containing protein</fullName>
    </recommendedName>
</protein>
<dbReference type="PANTHER" id="PTHR46111:SF1">
    <property type="entry name" value="RIBOSOMAL RNA SMALL SUBUNIT METHYLTRANSFERASE I"/>
    <property type="match status" value="1"/>
</dbReference>
<gene>
    <name evidence="7" type="ORF">DH2020_007567</name>
</gene>
<evidence type="ECO:0000313" key="7">
    <source>
        <dbReference type="EMBL" id="KAK6115298.1"/>
    </source>
</evidence>
<dbReference type="HAMAP" id="MF_01877">
    <property type="entry name" value="16SrRNA_methyltr_I"/>
    <property type="match status" value="1"/>
</dbReference>
<dbReference type="InterPro" id="IPR014776">
    <property type="entry name" value="4pyrrole_Mease_sub2"/>
</dbReference>
<keyword evidence="3" id="KW-0489">Methyltransferase</keyword>
<evidence type="ECO:0000256" key="1">
    <source>
        <dbReference type="ARBA" id="ARBA00022490"/>
    </source>
</evidence>
<dbReference type="PROSITE" id="PS01296">
    <property type="entry name" value="RSMI"/>
    <property type="match status" value="1"/>
</dbReference>
<evidence type="ECO:0000256" key="2">
    <source>
        <dbReference type="ARBA" id="ARBA00022552"/>
    </source>
</evidence>
<sequence>MLLRRYQSIAAPFSTPSPPLSRRSPPWRRCRISFFPSYVSLFSLSSSPHTTISVLPFSSGNYLASSDSELAEQLPSKQGPLKPGLYLVGTPIGNLEDITLRALRVLKSADVILSEDTRHSGKLLHYYNIRTPLLSYHKFNESQREQAVLKRLQGGEIVALISDAGMPGISDPGMELAKLCVDNAIPVIPVPGPSAVVAALSASGLPTNEFTFVGFLPKHATKRRERLMVSANNVTTQVFFVPPHKLCQFLEETSSIFGQYRRCVVAREMTKLHEEFWRGTLGEAKEVFSLHQPKGEITLLIEGMTISEGETLSESQLENELGELISQGHSLSMAVKLVAPGTSMKRKAIYSLALEKFGKHGSNDKT</sequence>
<evidence type="ECO:0000256" key="4">
    <source>
        <dbReference type="ARBA" id="ARBA00022679"/>
    </source>
</evidence>
<accession>A0ABR0TYJ0</accession>
<evidence type="ECO:0000259" key="6">
    <source>
        <dbReference type="Pfam" id="PF00590"/>
    </source>
</evidence>
<organism evidence="7 8">
    <name type="scientific">Rehmannia glutinosa</name>
    <name type="common">Chinese foxglove</name>
    <dbReference type="NCBI Taxonomy" id="99300"/>
    <lineage>
        <taxon>Eukaryota</taxon>
        <taxon>Viridiplantae</taxon>
        <taxon>Streptophyta</taxon>
        <taxon>Embryophyta</taxon>
        <taxon>Tracheophyta</taxon>
        <taxon>Spermatophyta</taxon>
        <taxon>Magnoliopsida</taxon>
        <taxon>eudicotyledons</taxon>
        <taxon>Gunneridae</taxon>
        <taxon>Pentapetalae</taxon>
        <taxon>asterids</taxon>
        <taxon>lamiids</taxon>
        <taxon>Lamiales</taxon>
        <taxon>Orobanchaceae</taxon>
        <taxon>Rehmannieae</taxon>
        <taxon>Rehmannia</taxon>
    </lineage>
</organism>
<proteinExistence type="inferred from homology"/>
<keyword evidence="1" id="KW-0963">Cytoplasm</keyword>
<evidence type="ECO:0000256" key="3">
    <source>
        <dbReference type="ARBA" id="ARBA00022603"/>
    </source>
</evidence>
<comment type="caution">
    <text evidence="7">The sequence shown here is derived from an EMBL/GenBank/DDBJ whole genome shotgun (WGS) entry which is preliminary data.</text>
</comment>
<evidence type="ECO:0000256" key="5">
    <source>
        <dbReference type="ARBA" id="ARBA00022691"/>
    </source>
</evidence>
<feature type="domain" description="Tetrapyrrole methylase" evidence="6">
    <location>
        <begin position="85"/>
        <end position="284"/>
    </location>
</feature>
<dbReference type="InterPro" id="IPR035996">
    <property type="entry name" value="4pyrrol_Methylase_sf"/>
</dbReference>
<dbReference type="SUPFAM" id="SSF53790">
    <property type="entry name" value="Tetrapyrrole methylase"/>
    <property type="match status" value="1"/>
</dbReference>
<dbReference type="PANTHER" id="PTHR46111">
    <property type="entry name" value="RIBOSOMAL RNA SMALL SUBUNIT METHYLTRANSFERASE I"/>
    <property type="match status" value="1"/>
</dbReference>
<reference evidence="7 8" key="1">
    <citation type="journal article" date="2021" name="Comput. Struct. Biotechnol. J.">
        <title>De novo genome assembly of the potent medicinal plant Rehmannia glutinosa using nanopore technology.</title>
        <authorList>
            <person name="Ma L."/>
            <person name="Dong C."/>
            <person name="Song C."/>
            <person name="Wang X."/>
            <person name="Zheng X."/>
            <person name="Niu Y."/>
            <person name="Chen S."/>
            <person name="Feng W."/>
        </authorList>
    </citation>
    <scope>NUCLEOTIDE SEQUENCE [LARGE SCALE GENOMIC DNA]</scope>
    <source>
        <strain evidence="7">DH-2019</strain>
    </source>
</reference>
<keyword evidence="5" id="KW-0949">S-adenosyl-L-methionine</keyword>
<dbReference type="EMBL" id="JABTTQ020003506">
    <property type="protein sequence ID" value="KAK6115298.1"/>
    <property type="molecule type" value="Genomic_DNA"/>
</dbReference>
<dbReference type="InterPro" id="IPR014777">
    <property type="entry name" value="4pyrrole_Mease_sub1"/>
</dbReference>
<dbReference type="Pfam" id="PF00590">
    <property type="entry name" value="TP_methylase"/>
    <property type="match status" value="1"/>
</dbReference>
<name>A0ABR0TYJ0_REHGL</name>
<dbReference type="Proteomes" id="UP001318860">
    <property type="component" value="Unassembled WGS sequence"/>
</dbReference>
<keyword evidence="8" id="KW-1185">Reference proteome</keyword>
<keyword evidence="4" id="KW-0808">Transferase</keyword>
<dbReference type="Gene3D" id="3.30.950.10">
    <property type="entry name" value="Methyltransferase, Cobalt-precorrin-4 Transmethylase, Domain 2"/>
    <property type="match status" value="1"/>
</dbReference>
<dbReference type="CDD" id="cd11648">
    <property type="entry name" value="RsmI"/>
    <property type="match status" value="1"/>
</dbReference>
<dbReference type="InterPro" id="IPR018063">
    <property type="entry name" value="SAM_MeTrfase_RsmI_CS"/>
</dbReference>
<dbReference type="InterPro" id="IPR008189">
    <property type="entry name" value="rRNA_ssu_MeTfrase_I"/>
</dbReference>
<evidence type="ECO:0000313" key="8">
    <source>
        <dbReference type="Proteomes" id="UP001318860"/>
    </source>
</evidence>